<evidence type="ECO:0000256" key="7">
    <source>
        <dbReference type="ARBA" id="ARBA00023211"/>
    </source>
</evidence>
<feature type="transmembrane region" description="Helical" evidence="8">
    <location>
        <begin position="68"/>
        <end position="86"/>
    </location>
</feature>
<comment type="subcellular location">
    <subcellularLocation>
        <location evidence="8">Cell membrane</location>
        <topology evidence="8">Multi-pass membrane protein</topology>
    </subcellularLocation>
</comment>
<keyword evidence="1 8" id="KW-0813">Transport</keyword>
<dbReference type="EMBL" id="JBHRSU010000005">
    <property type="protein sequence ID" value="MFC3100541.1"/>
    <property type="molecule type" value="Genomic_DNA"/>
</dbReference>
<dbReference type="InterPro" id="IPR003810">
    <property type="entry name" value="Mntp/YtaF"/>
</dbReference>
<dbReference type="PANTHER" id="PTHR35529">
    <property type="entry name" value="MANGANESE EFFLUX PUMP MNTP-RELATED"/>
    <property type="match status" value="1"/>
</dbReference>
<protein>
    <recommendedName>
        <fullName evidence="8">Putative manganese efflux pump MntP</fullName>
    </recommendedName>
</protein>
<evidence type="ECO:0000256" key="3">
    <source>
        <dbReference type="ARBA" id="ARBA00022692"/>
    </source>
</evidence>
<keyword evidence="7 8" id="KW-0464">Manganese</keyword>
<dbReference type="HAMAP" id="MF_01521">
    <property type="entry name" value="MntP_pump"/>
    <property type="match status" value="1"/>
</dbReference>
<reference evidence="10" key="1">
    <citation type="journal article" date="2019" name="Int. J. Syst. Evol. Microbiol.">
        <title>The Global Catalogue of Microorganisms (GCM) 10K type strain sequencing project: providing services to taxonomists for standard genome sequencing and annotation.</title>
        <authorList>
            <consortium name="The Broad Institute Genomics Platform"/>
            <consortium name="The Broad Institute Genome Sequencing Center for Infectious Disease"/>
            <person name="Wu L."/>
            <person name="Ma J."/>
        </authorList>
    </citation>
    <scope>NUCLEOTIDE SEQUENCE [LARGE SCALE GENOMIC DNA]</scope>
    <source>
        <strain evidence="10">KCTC 52606</strain>
    </source>
</reference>
<gene>
    <name evidence="8" type="primary">mntP</name>
    <name evidence="9" type="ORF">ACFODK_06510</name>
</gene>
<evidence type="ECO:0000256" key="5">
    <source>
        <dbReference type="ARBA" id="ARBA00023065"/>
    </source>
</evidence>
<comment type="function">
    <text evidence="8">Probably functions as a manganese efflux pump.</text>
</comment>
<evidence type="ECO:0000256" key="6">
    <source>
        <dbReference type="ARBA" id="ARBA00023136"/>
    </source>
</evidence>
<dbReference type="PANTHER" id="PTHR35529:SF1">
    <property type="entry name" value="MANGANESE EFFLUX PUMP MNTP-RELATED"/>
    <property type="match status" value="1"/>
</dbReference>
<keyword evidence="3 8" id="KW-0812">Transmembrane</keyword>
<keyword evidence="5 8" id="KW-0406">Ion transport</keyword>
<evidence type="ECO:0000256" key="8">
    <source>
        <dbReference type="HAMAP-Rule" id="MF_01521"/>
    </source>
</evidence>
<sequence>MLPLFLLALALAADAFAVSIARGAAGPHSIARALETGLAFGAAQGIMPLLGWALGALFMAYIAAVDHWIAFGLLSFLGVRMLFAAFSEGDDDAAPEVAEAGRGSHVAVLLIAAFATSIDAAAAGLTLDLFGLPVWFSCAVIAGVTAAVCVPAYWFASRIGGKFGHMAEGAGGVVLVGLGAKILFEHMAWV</sequence>
<feature type="transmembrane region" description="Helical" evidence="8">
    <location>
        <begin position="166"/>
        <end position="184"/>
    </location>
</feature>
<organism evidence="9 10">
    <name type="scientific">Alteraurantiacibacter lauratis</name>
    <dbReference type="NCBI Taxonomy" id="2054627"/>
    <lineage>
        <taxon>Bacteria</taxon>
        <taxon>Pseudomonadati</taxon>
        <taxon>Pseudomonadota</taxon>
        <taxon>Alphaproteobacteria</taxon>
        <taxon>Sphingomonadales</taxon>
        <taxon>Erythrobacteraceae</taxon>
        <taxon>Alteraurantiacibacter</taxon>
    </lineage>
</organism>
<dbReference type="Pfam" id="PF02659">
    <property type="entry name" value="Mntp"/>
    <property type="match status" value="1"/>
</dbReference>
<feature type="transmembrane region" description="Helical" evidence="8">
    <location>
        <begin position="39"/>
        <end position="61"/>
    </location>
</feature>
<evidence type="ECO:0000313" key="10">
    <source>
        <dbReference type="Proteomes" id="UP001595378"/>
    </source>
</evidence>
<evidence type="ECO:0000256" key="1">
    <source>
        <dbReference type="ARBA" id="ARBA00022448"/>
    </source>
</evidence>
<keyword evidence="10" id="KW-1185">Reference proteome</keyword>
<name>A0ABV7EF85_9SPHN</name>
<dbReference type="Proteomes" id="UP001595378">
    <property type="component" value="Unassembled WGS sequence"/>
</dbReference>
<dbReference type="RefSeq" id="WP_336917788.1">
    <property type="nucleotide sequence ID" value="NZ_JBANRN010000002.1"/>
</dbReference>
<comment type="caution">
    <text evidence="9">The sequence shown here is derived from an EMBL/GenBank/DDBJ whole genome shotgun (WGS) entry which is preliminary data.</text>
</comment>
<evidence type="ECO:0000313" key="9">
    <source>
        <dbReference type="EMBL" id="MFC3100541.1"/>
    </source>
</evidence>
<feature type="transmembrane region" description="Helical" evidence="8">
    <location>
        <begin position="134"/>
        <end position="154"/>
    </location>
</feature>
<feature type="transmembrane region" description="Helical" evidence="8">
    <location>
        <begin position="106"/>
        <end position="127"/>
    </location>
</feature>
<keyword evidence="4 8" id="KW-1133">Transmembrane helix</keyword>
<evidence type="ECO:0000256" key="4">
    <source>
        <dbReference type="ARBA" id="ARBA00022989"/>
    </source>
</evidence>
<dbReference type="InterPro" id="IPR022929">
    <property type="entry name" value="Put_MntP"/>
</dbReference>
<keyword evidence="2 8" id="KW-1003">Cell membrane</keyword>
<proteinExistence type="inferred from homology"/>
<accession>A0ABV7EF85</accession>
<evidence type="ECO:0000256" key="2">
    <source>
        <dbReference type="ARBA" id="ARBA00022475"/>
    </source>
</evidence>
<keyword evidence="6 8" id="KW-0472">Membrane</keyword>
<comment type="similarity">
    <text evidence="8">Belongs to the MntP (TC 9.B.29) family.</text>
</comment>